<evidence type="ECO:0000256" key="1">
    <source>
        <dbReference type="SAM" id="MobiDB-lite"/>
    </source>
</evidence>
<reference evidence="2" key="1">
    <citation type="submission" date="2022-09" db="EMBL/GenBank/DDBJ databases">
        <title>Fusarium specimens isolated from Avocado Roots.</title>
        <authorList>
            <person name="Stajich J."/>
            <person name="Roper C."/>
            <person name="Heimlech-Rivalta G."/>
        </authorList>
    </citation>
    <scope>NUCLEOTIDE SEQUENCE</scope>
    <source>
        <strain evidence="2">A02</strain>
    </source>
</reference>
<dbReference type="EMBL" id="JAOQAV010000071">
    <property type="protein sequence ID" value="KAJ4178595.1"/>
    <property type="molecule type" value="Genomic_DNA"/>
</dbReference>
<protein>
    <submittedName>
        <fullName evidence="2">Uncharacterized protein</fullName>
    </submittedName>
</protein>
<proteinExistence type="predicted"/>
<evidence type="ECO:0000313" key="2">
    <source>
        <dbReference type="EMBL" id="KAJ4178595.1"/>
    </source>
</evidence>
<feature type="region of interest" description="Disordered" evidence="1">
    <location>
        <begin position="145"/>
        <end position="179"/>
    </location>
</feature>
<feature type="region of interest" description="Disordered" evidence="1">
    <location>
        <begin position="12"/>
        <end position="62"/>
    </location>
</feature>
<feature type="non-terminal residue" evidence="2">
    <location>
        <position position="1"/>
    </location>
</feature>
<organism evidence="2 3">
    <name type="scientific">Fusarium falciforme</name>
    <dbReference type="NCBI Taxonomy" id="195108"/>
    <lineage>
        <taxon>Eukaryota</taxon>
        <taxon>Fungi</taxon>
        <taxon>Dikarya</taxon>
        <taxon>Ascomycota</taxon>
        <taxon>Pezizomycotina</taxon>
        <taxon>Sordariomycetes</taxon>
        <taxon>Hypocreomycetidae</taxon>
        <taxon>Hypocreales</taxon>
        <taxon>Nectriaceae</taxon>
        <taxon>Fusarium</taxon>
        <taxon>Fusarium solani species complex</taxon>
    </lineage>
</organism>
<feature type="compositionally biased region" description="Low complexity" evidence="1">
    <location>
        <begin position="20"/>
        <end position="31"/>
    </location>
</feature>
<name>A0A9W8QTF3_9HYPO</name>
<gene>
    <name evidence="2" type="ORF">NW755_013059</name>
</gene>
<dbReference type="Proteomes" id="UP001152087">
    <property type="component" value="Unassembled WGS sequence"/>
</dbReference>
<accession>A0A9W8QTF3</accession>
<keyword evidence="3" id="KW-1185">Reference proteome</keyword>
<evidence type="ECO:0000313" key="3">
    <source>
        <dbReference type="Proteomes" id="UP001152087"/>
    </source>
</evidence>
<dbReference type="AlphaFoldDB" id="A0A9W8QTF3"/>
<sequence length="196" mass="20198">CCREGWKYGDNGMCKPPLPATTNPTTIATLTKSDPVSLTTDQDVSGTSSGSLQLPSASMIEDEPMPGLTTSLGSSNMPPKVTSIELPGGQDATSLTPDRTETGIPIVTSNSDGQVTTSPKQTIDPSMHIPSTVITNPDGQVTTIRPNEPSTVTTGTGSEVPTVQPDQSSEPGAVDTGTVITSTDGRVTTIPAERTN</sequence>
<feature type="compositionally biased region" description="Polar residues" evidence="1">
    <location>
        <begin position="32"/>
        <end position="56"/>
    </location>
</feature>
<feature type="region of interest" description="Disordered" evidence="1">
    <location>
        <begin position="88"/>
        <end position="128"/>
    </location>
</feature>
<feature type="compositionally biased region" description="Polar residues" evidence="1">
    <location>
        <begin position="145"/>
        <end position="170"/>
    </location>
</feature>
<comment type="caution">
    <text evidence="2">The sequence shown here is derived from an EMBL/GenBank/DDBJ whole genome shotgun (WGS) entry which is preliminary data.</text>
</comment>
<feature type="compositionally biased region" description="Polar residues" evidence="1">
    <location>
        <begin position="107"/>
        <end position="124"/>
    </location>
</feature>